<accession>A0A6N2NB18</accession>
<protein>
    <submittedName>
        <fullName evidence="1">Uncharacterized protein</fullName>
    </submittedName>
</protein>
<evidence type="ECO:0000313" key="1">
    <source>
        <dbReference type="EMBL" id="VFU58279.1"/>
    </source>
</evidence>
<proteinExistence type="predicted"/>
<gene>
    <name evidence="1" type="ORF">SVIM_LOCUS424905</name>
</gene>
<organism evidence="1">
    <name type="scientific">Salix viminalis</name>
    <name type="common">Common osier</name>
    <name type="synonym">Basket willow</name>
    <dbReference type="NCBI Taxonomy" id="40686"/>
    <lineage>
        <taxon>Eukaryota</taxon>
        <taxon>Viridiplantae</taxon>
        <taxon>Streptophyta</taxon>
        <taxon>Embryophyta</taxon>
        <taxon>Tracheophyta</taxon>
        <taxon>Spermatophyta</taxon>
        <taxon>Magnoliopsida</taxon>
        <taxon>eudicotyledons</taxon>
        <taxon>Gunneridae</taxon>
        <taxon>Pentapetalae</taxon>
        <taxon>rosids</taxon>
        <taxon>fabids</taxon>
        <taxon>Malpighiales</taxon>
        <taxon>Salicaceae</taxon>
        <taxon>Saliceae</taxon>
        <taxon>Salix</taxon>
    </lineage>
</organism>
<dbReference type="EMBL" id="CAADRP010001977">
    <property type="protein sequence ID" value="VFU58279.1"/>
    <property type="molecule type" value="Genomic_DNA"/>
</dbReference>
<name>A0A6N2NB18_SALVM</name>
<reference evidence="1" key="1">
    <citation type="submission" date="2019-03" db="EMBL/GenBank/DDBJ databases">
        <authorList>
            <person name="Mank J."/>
            <person name="Almeida P."/>
        </authorList>
    </citation>
    <scope>NUCLEOTIDE SEQUENCE</scope>
    <source>
        <strain evidence="1">78183</strain>
    </source>
</reference>
<dbReference type="AlphaFoldDB" id="A0A6N2NB18"/>
<sequence>MGLAYHHTVSSKVIKHNNTGSNIGNQASISFKAMLCYDKNKSQGQSLKIVGIFLQDKFSPRQFMSLFRVTSKKSNAVSIETLKNTTLPSLVRRVCRVWIPTMNGQNSSYNCLFVDATYFHIFLSKPYF</sequence>